<evidence type="ECO:0000259" key="2">
    <source>
        <dbReference type="Pfam" id="PF08450"/>
    </source>
</evidence>
<dbReference type="PANTHER" id="PTHR42060:SF1">
    <property type="entry name" value="NHL REPEAT-CONTAINING PROTEIN"/>
    <property type="match status" value="1"/>
</dbReference>
<dbReference type="Proteomes" id="UP000270866">
    <property type="component" value="Chromosome 7"/>
</dbReference>
<sequence length="348" mass="37073">MFSIALATVALPFCALAASLPAKTVAQNPNGTWLENIAVRPNGDLLVTQMHPSAIVYTLRDPSTCQHTLEEVVSIPGIQNIYGITQLPSHKHNVENYVIVGGNSSSLGKTITGTYRAWSIQLQPSRYGLKVRAKNISDMSKESTFLNGVVPIPHRSDTVLVADSANGLVGRLDLVSGKFDTSAFVFPEMVPLDDAELPIGVNGIRIHSGYLYFDNSYAASIYRIPMTSEGFPVKGATPELVVDVSNGVSFLDDFAFDAEGNIYAASLFDNCVVFADTVSGTWKIVVGGLGEMTVAGATSVAFGREGHDKDILYVTTSGAIANPVNGTETEGSKVVAIDTRPLRGELSL</sequence>
<dbReference type="PANTHER" id="PTHR42060">
    <property type="entry name" value="NHL REPEAT-CONTAINING PROTEIN-RELATED"/>
    <property type="match status" value="1"/>
</dbReference>
<evidence type="ECO:0000313" key="3">
    <source>
        <dbReference type="EMBL" id="RKK20553.1"/>
    </source>
</evidence>
<feature type="signal peptide" evidence="1">
    <location>
        <begin position="1"/>
        <end position="26"/>
    </location>
</feature>
<feature type="domain" description="SMP-30/Gluconolactonase/LRE-like region" evidence="2">
    <location>
        <begin position="210"/>
        <end position="317"/>
    </location>
</feature>
<dbReference type="SUPFAM" id="SSF63829">
    <property type="entry name" value="Calcium-dependent phosphotriesterase"/>
    <property type="match status" value="1"/>
</dbReference>
<comment type="caution">
    <text evidence="3">The sequence shown here is derived from an EMBL/GenBank/DDBJ whole genome shotgun (WGS) entry which is preliminary data.</text>
</comment>
<organism evidence="3">
    <name type="scientific">Fusarium oxysporum f. sp. cepae</name>
    <dbReference type="NCBI Taxonomy" id="396571"/>
    <lineage>
        <taxon>Eukaryota</taxon>
        <taxon>Fungi</taxon>
        <taxon>Dikarya</taxon>
        <taxon>Ascomycota</taxon>
        <taxon>Pezizomycotina</taxon>
        <taxon>Sordariomycetes</taxon>
        <taxon>Hypocreomycetidae</taxon>
        <taxon>Hypocreales</taxon>
        <taxon>Nectriaceae</taxon>
        <taxon>Fusarium</taxon>
        <taxon>Fusarium oxysporum species complex</taxon>
    </lineage>
</organism>
<dbReference type="InterPro" id="IPR052998">
    <property type="entry name" value="Hetero-Diels-Alderase-like"/>
</dbReference>
<gene>
    <name evidence="3" type="ORF">BFJ65_g7250</name>
</gene>
<dbReference type="InterPro" id="IPR013658">
    <property type="entry name" value="SGL"/>
</dbReference>
<dbReference type="AlphaFoldDB" id="A0A3L6NQ44"/>
<dbReference type="EMBL" id="MRCU01000004">
    <property type="protein sequence ID" value="RKK20553.1"/>
    <property type="molecule type" value="Genomic_DNA"/>
</dbReference>
<accession>A0A3L6NQ44</accession>
<dbReference type="InterPro" id="IPR011042">
    <property type="entry name" value="6-blade_b-propeller_TolB-like"/>
</dbReference>
<evidence type="ECO:0000256" key="1">
    <source>
        <dbReference type="SAM" id="SignalP"/>
    </source>
</evidence>
<dbReference type="Gene3D" id="2.120.10.30">
    <property type="entry name" value="TolB, C-terminal domain"/>
    <property type="match status" value="1"/>
</dbReference>
<name>A0A3L6NQ44_FUSOX</name>
<feature type="chain" id="PRO_5017993915" description="SMP-30/Gluconolactonase/LRE-like region domain-containing protein" evidence="1">
    <location>
        <begin position="27"/>
        <end position="348"/>
    </location>
</feature>
<proteinExistence type="predicted"/>
<reference evidence="3" key="1">
    <citation type="journal article" date="2018" name="Sci. Rep.">
        <title>Characterisation of pathogen-specific regions and novel effector candidates in Fusarium oxysporum f. sp. cepae.</title>
        <authorList>
            <person name="Armitage A.D."/>
            <person name="Taylor A."/>
            <person name="Sobczyk M.K."/>
            <person name="Baxter L."/>
            <person name="Greenfield B.P."/>
            <person name="Bates H.J."/>
            <person name="Wilson F."/>
            <person name="Jackson A.C."/>
            <person name="Ott S."/>
            <person name="Harrison R.J."/>
            <person name="Clarkson J.P."/>
        </authorList>
    </citation>
    <scope>NUCLEOTIDE SEQUENCE [LARGE SCALE GENOMIC DNA]</scope>
    <source>
        <strain evidence="3">FoC_Fus2</strain>
    </source>
</reference>
<protein>
    <recommendedName>
        <fullName evidence="2">SMP-30/Gluconolactonase/LRE-like region domain-containing protein</fullName>
    </recommendedName>
</protein>
<keyword evidence="1" id="KW-0732">Signal</keyword>
<dbReference type="Pfam" id="PF08450">
    <property type="entry name" value="SGL"/>
    <property type="match status" value="1"/>
</dbReference>